<evidence type="ECO:0000313" key="2">
    <source>
        <dbReference type="EMBL" id="KAF2692188.1"/>
    </source>
</evidence>
<gene>
    <name evidence="2" type="ORF">K458DRAFT_240106</name>
</gene>
<name>A0A6G1JP37_9PLEO</name>
<feature type="non-terminal residue" evidence="2">
    <location>
        <position position="210"/>
    </location>
</feature>
<protein>
    <submittedName>
        <fullName evidence="2">Uncharacterized protein</fullName>
    </submittedName>
</protein>
<dbReference type="EMBL" id="MU005569">
    <property type="protein sequence ID" value="KAF2692188.1"/>
    <property type="molecule type" value="Genomic_DNA"/>
</dbReference>
<keyword evidence="3" id="KW-1185">Reference proteome</keyword>
<accession>A0A6G1JP37</accession>
<dbReference type="OrthoDB" id="5279705at2759"/>
<evidence type="ECO:0000313" key="3">
    <source>
        <dbReference type="Proteomes" id="UP000799291"/>
    </source>
</evidence>
<feature type="region of interest" description="Disordered" evidence="1">
    <location>
        <begin position="186"/>
        <end position="210"/>
    </location>
</feature>
<feature type="compositionally biased region" description="Polar residues" evidence="1">
    <location>
        <begin position="186"/>
        <end position="195"/>
    </location>
</feature>
<sequence length="210" mass="24558">YTPSRPSPLSERSANALPHAFTFSMASSMQDEKKLVTAPQRAYKPNPVVLTRDAATKRRRDMFFKRVQREREDKKWDSRGEQIQRLDYFSDHKRWEAEKAREAPQVEDYIIEEEVADELPSSYTSRDALQPEREAEEAEYIIAQEEYELQELIASMEEQQETASQHYGSDDEDYDSIFMECASATDTQLQPQEQTLRFDASFNDADEMDM</sequence>
<proteinExistence type="predicted"/>
<evidence type="ECO:0000256" key="1">
    <source>
        <dbReference type="SAM" id="MobiDB-lite"/>
    </source>
</evidence>
<reference evidence="2" key="1">
    <citation type="journal article" date="2020" name="Stud. Mycol.">
        <title>101 Dothideomycetes genomes: a test case for predicting lifestyles and emergence of pathogens.</title>
        <authorList>
            <person name="Haridas S."/>
            <person name="Albert R."/>
            <person name="Binder M."/>
            <person name="Bloem J."/>
            <person name="Labutti K."/>
            <person name="Salamov A."/>
            <person name="Andreopoulos B."/>
            <person name="Baker S."/>
            <person name="Barry K."/>
            <person name="Bills G."/>
            <person name="Bluhm B."/>
            <person name="Cannon C."/>
            <person name="Castanera R."/>
            <person name="Culley D."/>
            <person name="Daum C."/>
            <person name="Ezra D."/>
            <person name="Gonzalez J."/>
            <person name="Henrissat B."/>
            <person name="Kuo A."/>
            <person name="Liang C."/>
            <person name="Lipzen A."/>
            <person name="Lutzoni F."/>
            <person name="Magnuson J."/>
            <person name="Mondo S."/>
            <person name="Nolan M."/>
            <person name="Ohm R."/>
            <person name="Pangilinan J."/>
            <person name="Park H.-J."/>
            <person name="Ramirez L."/>
            <person name="Alfaro M."/>
            <person name="Sun H."/>
            <person name="Tritt A."/>
            <person name="Yoshinaga Y."/>
            <person name="Zwiers L.-H."/>
            <person name="Turgeon B."/>
            <person name="Goodwin S."/>
            <person name="Spatafora J."/>
            <person name="Crous P."/>
            <person name="Grigoriev I."/>
        </authorList>
    </citation>
    <scope>NUCLEOTIDE SEQUENCE</scope>
    <source>
        <strain evidence="2">CBS 122367</strain>
    </source>
</reference>
<feature type="non-terminal residue" evidence="2">
    <location>
        <position position="1"/>
    </location>
</feature>
<organism evidence="2 3">
    <name type="scientific">Lentithecium fluviatile CBS 122367</name>
    <dbReference type="NCBI Taxonomy" id="1168545"/>
    <lineage>
        <taxon>Eukaryota</taxon>
        <taxon>Fungi</taxon>
        <taxon>Dikarya</taxon>
        <taxon>Ascomycota</taxon>
        <taxon>Pezizomycotina</taxon>
        <taxon>Dothideomycetes</taxon>
        <taxon>Pleosporomycetidae</taxon>
        <taxon>Pleosporales</taxon>
        <taxon>Massarineae</taxon>
        <taxon>Lentitheciaceae</taxon>
        <taxon>Lentithecium</taxon>
    </lineage>
</organism>
<dbReference type="AlphaFoldDB" id="A0A6G1JP37"/>
<dbReference type="Proteomes" id="UP000799291">
    <property type="component" value="Unassembled WGS sequence"/>
</dbReference>